<dbReference type="Gene3D" id="1.20.1440.140">
    <property type="match status" value="1"/>
</dbReference>
<name>A0A4Q1UHK2_9LACO</name>
<proteinExistence type="predicted"/>
<dbReference type="AlphaFoldDB" id="A0A4Q1UHK2"/>
<dbReference type="Proteomes" id="UP000290475">
    <property type="component" value="Unassembled WGS sequence"/>
</dbReference>
<dbReference type="InterPro" id="IPR015046">
    <property type="entry name" value="LciA_Immunity-like"/>
</dbReference>
<dbReference type="GO" id="GO:0030153">
    <property type="term" value="P:bacteriocin immunity"/>
    <property type="evidence" value="ECO:0007669"/>
    <property type="project" value="InterPro"/>
</dbReference>
<keyword evidence="4" id="KW-1185">Reference proteome</keyword>
<reference evidence="2" key="2">
    <citation type="submission" date="2022-10" db="EMBL/GenBank/DDBJ databases">
        <title>Comparative genomic analysis and in-vitro probiotic properties of the potential probiotic L. chiayiensis AACE 3.</title>
        <authorList>
            <person name="Kang X."/>
        </authorList>
    </citation>
    <scope>NUCLEOTIDE SEQUENCE</scope>
    <source>
        <strain evidence="2">AACE 3</strain>
    </source>
</reference>
<accession>A0A4Q1UHK2</accession>
<evidence type="ECO:0000313" key="3">
    <source>
        <dbReference type="Proteomes" id="UP000290475"/>
    </source>
</evidence>
<dbReference type="EMBL" id="MSSM01000001">
    <property type="protein sequence ID" value="RXT30687.1"/>
    <property type="molecule type" value="Genomic_DNA"/>
</dbReference>
<evidence type="ECO:0000313" key="2">
    <source>
        <dbReference type="EMBL" id="UYN56355.1"/>
    </source>
</evidence>
<organism evidence="1 3">
    <name type="scientific">Lacticaseibacillus chiayiensis</name>
    <dbReference type="NCBI Taxonomy" id="2100821"/>
    <lineage>
        <taxon>Bacteria</taxon>
        <taxon>Bacillati</taxon>
        <taxon>Bacillota</taxon>
        <taxon>Bacilli</taxon>
        <taxon>Lactobacillales</taxon>
        <taxon>Lactobacillaceae</taxon>
        <taxon>Lacticaseibacillus</taxon>
    </lineage>
</organism>
<gene>
    <name evidence="1" type="ORF">BVJ53_00275</name>
    <name evidence="2" type="ORF">OFW50_12955</name>
</gene>
<dbReference type="EMBL" id="CP107523">
    <property type="protein sequence ID" value="UYN56355.1"/>
    <property type="molecule type" value="Genomic_DNA"/>
</dbReference>
<reference evidence="1 3" key="1">
    <citation type="submission" date="2017-01" db="EMBL/GenBank/DDBJ databases">
        <title>Lactobacillus chiayiensis sp. nov., a lactic acid bacterium isolated from compost.</title>
        <authorList>
            <person name="Huang C.-H."/>
        </authorList>
    </citation>
    <scope>NUCLEOTIDE SEQUENCE [LARGE SCALE GENOMIC DNA]</scope>
    <source>
        <strain evidence="3">chh01</strain>
        <strain evidence="1">Chh01</strain>
    </source>
</reference>
<dbReference type="InterPro" id="IPR053739">
    <property type="entry name" value="Bact_Immunity_Domain_sf"/>
</dbReference>
<protein>
    <submittedName>
        <fullName evidence="1">Bacteriocin immunity protein</fullName>
    </submittedName>
</protein>
<dbReference type="RefSeq" id="WP_129300627.1">
    <property type="nucleotide sequence ID" value="NZ_CP107523.1"/>
</dbReference>
<dbReference type="Proteomes" id="UP001164790">
    <property type="component" value="Chromosome"/>
</dbReference>
<sequence length="98" mass="11148">MGSLKWYAGGSDRAEQAIRIIDELFRELEGDSQTEPLQQMLRKYKDALVQTQAAVPFILSRMNMEILNVLICNKITLAKPQSDKIGQLSSLLNIRYGY</sequence>
<dbReference type="Pfam" id="PF08951">
    <property type="entry name" value="EntA_Immun"/>
    <property type="match status" value="1"/>
</dbReference>
<evidence type="ECO:0000313" key="4">
    <source>
        <dbReference type="Proteomes" id="UP001164790"/>
    </source>
</evidence>
<evidence type="ECO:0000313" key="1">
    <source>
        <dbReference type="EMBL" id="RXT30687.1"/>
    </source>
</evidence>